<feature type="transmembrane region" description="Helical" evidence="10">
    <location>
        <begin position="504"/>
        <end position="528"/>
    </location>
</feature>
<dbReference type="GO" id="GO:0015562">
    <property type="term" value="F:efflux transmembrane transporter activity"/>
    <property type="evidence" value="ECO:0007669"/>
    <property type="project" value="UniProtKB-ARBA"/>
</dbReference>
<dbReference type="Proteomes" id="UP000663852">
    <property type="component" value="Unassembled WGS sequence"/>
</dbReference>
<keyword evidence="6" id="KW-0067">ATP-binding</keyword>
<dbReference type="GO" id="GO:0005524">
    <property type="term" value="F:ATP binding"/>
    <property type="evidence" value="ECO:0007669"/>
    <property type="project" value="UniProtKB-KW"/>
</dbReference>
<evidence type="ECO:0000313" key="13">
    <source>
        <dbReference type="Proteomes" id="UP000663852"/>
    </source>
</evidence>
<feature type="region of interest" description="Disordered" evidence="9">
    <location>
        <begin position="1"/>
        <end position="37"/>
    </location>
</feature>
<evidence type="ECO:0000313" key="12">
    <source>
        <dbReference type="EMBL" id="CAF1151633.1"/>
    </source>
</evidence>
<evidence type="ECO:0000256" key="8">
    <source>
        <dbReference type="ARBA" id="ARBA00023136"/>
    </source>
</evidence>
<dbReference type="InterPro" id="IPR043926">
    <property type="entry name" value="ABCG_dom"/>
</dbReference>
<proteinExistence type="inferred from homology"/>
<dbReference type="InterPro" id="IPR050352">
    <property type="entry name" value="ABCG_transporters"/>
</dbReference>
<keyword evidence="8 10" id="KW-0472">Membrane</keyword>
<dbReference type="AlphaFoldDB" id="A0A814SS50"/>
<reference evidence="12" key="1">
    <citation type="submission" date="2021-02" db="EMBL/GenBank/DDBJ databases">
        <authorList>
            <person name="Nowell W R."/>
        </authorList>
    </citation>
    <scope>NUCLEOTIDE SEQUENCE</scope>
</reference>
<keyword evidence="7 10" id="KW-1133">Transmembrane helix</keyword>
<dbReference type="CDD" id="cd03213">
    <property type="entry name" value="ABCG_EPDR"/>
    <property type="match status" value="1"/>
</dbReference>
<comment type="caution">
    <text evidence="12">The sequence shown here is derived from an EMBL/GenBank/DDBJ whole genome shotgun (WGS) entry which is preliminary data.</text>
</comment>
<dbReference type="PROSITE" id="PS50893">
    <property type="entry name" value="ABC_TRANSPORTER_2"/>
    <property type="match status" value="1"/>
</dbReference>
<gene>
    <name evidence="12" type="ORF">EDS130_LOCUS22642</name>
</gene>
<name>A0A814SS50_ADIRI</name>
<feature type="domain" description="ABC transporter" evidence="11">
    <location>
        <begin position="52"/>
        <end position="296"/>
    </location>
</feature>
<evidence type="ECO:0000259" key="11">
    <source>
        <dbReference type="PROSITE" id="PS50893"/>
    </source>
</evidence>
<dbReference type="InterPro" id="IPR027417">
    <property type="entry name" value="P-loop_NTPase"/>
</dbReference>
<feature type="compositionally biased region" description="Polar residues" evidence="9">
    <location>
        <begin position="1"/>
        <end position="29"/>
    </location>
</feature>
<feature type="transmembrane region" description="Helical" evidence="10">
    <location>
        <begin position="393"/>
        <end position="416"/>
    </location>
</feature>
<dbReference type="PANTHER" id="PTHR48041:SF116">
    <property type="entry name" value="PROTEIN BROWN"/>
    <property type="match status" value="1"/>
</dbReference>
<dbReference type="Pfam" id="PF19055">
    <property type="entry name" value="ABC2_membrane_7"/>
    <property type="match status" value="1"/>
</dbReference>
<comment type="subcellular location">
    <subcellularLocation>
        <location evidence="1">Membrane</location>
        <topology evidence="1">Multi-pass membrane protein</topology>
    </subcellularLocation>
</comment>
<dbReference type="InterPro" id="IPR003439">
    <property type="entry name" value="ABC_transporter-like_ATP-bd"/>
</dbReference>
<organism evidence="12 13">
    <name type="scientific">Adineta ricciae</name>
    <name type="common">Rotifer</name>
    <dbReference type="NCBI Taxonomy" id="249248"/>
    <lineage>
        <taxon>Eukaryota</taxon>
        <taxon>Metazoa</taxon>
        <taxon>Spiralia</taxon>
        <taxon>Gnathifera</taxon>
        <taxon>Rotifera</taxon>
        <taxon>Eurotatoria</taxon>
        <taxon>Bdelloidea</taxon>
        <taxon>Adinetida</taxon>
        <taxon>Adinetidae</taxon>
        <taxon>Adineta</taxon>
    </lineage>
</organism>
<sequence length="652" mass="73289">MVQNDLSCSSKSKSMTDIDENQSLNQSKVADQHSPDGRQGSTITFYSLNYTIRTQKCCNLCPLPFLTKKYQRILYDINGVFKPGMNAILGATGSGKSSLLDILADRKDRQGLDGEVLMDGQKQTDDFKYQVGYVVQDDIISGTLTVRENLAFSANLRVSKAISRESKKAIVQQVIEQLGLEKCAESRVGTELARGISGGERKRTNIGMELVLSPSVLFLDEPTTGLDSSTARNVMEYLHELSRRGRTIIFSIHQPRYSIFKLFDTIFLLAAGHCVYHGPANAVLPYFSSIGYDCEQHDNPADFLLDVTQGDCSSASTNDPIPDKKHEQNAHRLHDLYVKSDIYASLLQVIAPTNGQQLDTAVYHPGSNTSTSRFGEMLYVSQRTLRTAFRNPTLVIMQTVVTVLFATLVGLIYLQIDRSEDTGVKNRMGAIFFIVTNQVMANLSAIELFLKERILFIHENASGYYHVSTYFFAKLLCDLIPLRLIPSMIFSIIVYFMIGFQQTLAKFFIFYLAIFTTTTCGAAFCFLLSASVEVFGIANLLAAMTFVLMMVFGGFLVEISSVVNFLSWIKWVSIFRYSFNIININEFSDLTLCLKINKTICPINGTYILHNIVHIEYENEWDLWKNFVALGSMTVIFLILAYVQLLRMKKTK</sequence>
<keyword evidence="3" id="KW-0813">Transport</keyword>
<evidence type="ECO:0000256" key="6">
    <source>
        <dbReference type="ARBA" id="ARBA00022840"/>
    </source>
</evidence>
<dbReference type="EMBL" id="CAJNOJ010000120">
    <property type="protein sequence ID" value="CAF1151633.1"/>
    <property type="molecule type" value="Genomic_DNA"/>
</dbReference>
<accession>A0A814SS50</accession>
<feature type="transmembrane region" description="Helical" evidence="10">
    <location>
        <begin position="540"/>
        <end position="569"/>
    </location>
</feature>
<dbReference type="Gene3D" id="3.40.50.300">
    <property type="entry name" value="P-loop containing nucleotide triphosphate hydrolases"/>
    <property type="match status" value="1"/>
</dbReference>
<feature type="transmembrane region" description="Helical" evidence="10">
    <location>
        <begin position="627"/>
        <end position="646"/>
    </location>
</feature>
<dbReference type="PANTHER" id="PTHR48041">
    <property type="entry name" value="ABC TRANSPORTER G FAMILY MEMBER 28"/>
    <property type="match status" value="1"/>
</dbReference>
<dbReference type="GO" id="GO:0016887">
    <property type="term" value="F:ATP hydrolysis activity"/>
    <property type="evidence" value="ECO:0007669"/>
    <property type="project" value="InterPro"/>
</dbReference>
<evidence type="ECO:0000256" key="4">
    <source>
        <dbReference type="ARBA" id="ARBA00022692"/>
    </source>
</evidence>
<evidence type="ECO:0000256" key="2">
    <source>
        <dbReference type="ARBA" id="ARBA00005814"/>
    </source>
</evidence>
<protein>
    <recommendedName>
        <fullName evidence="11">ABC transporter domain-containing protein</fullName>
    </recommendedName>
</protein>
<comment type="similarity">
    <text evidence="2">Belongs to the ABC transporter superfamily. ABCG family. Eye pigment precursor importer (TC 3.A.1.204) subfamily.</text>
</comment>
<dbReference type="GO" id="GO:0016324">
    <property type="term" value="C:apical plasma membrane"/>
    <property type="evidence" value="ECO:0007669"/>
    <property type="project" value="UniProtKB-ARBA"/>
</dbReference>
<dbReference type="SUPFAM" id="SSF52540">
    <property type="entry name" value="P-loop containing nucleoside triphosphate hydrolases"/>
    <property type="match status" value="1"/>
</dbReference>
<dbReference type="FunFam" id="3.40.50.300:FF:000622">
    <property type="entry name" value="ATP-binding cassette sub-family G member 2"/>
    <property type="match status" value="1"/>
</dbReference>
<keyword evidence="4 10" id="KW-0812">Transmembrane</keyword>
<dbReference type="InterPro" id="IPR013525">
    <property type="entry name" value="ABC2_TM"/>
</dbReference>
<evidence type="ECO:0000256" key="10">
    <source>
        <dbReference type="SAM" id="Phobius"/>
    </source>
</evidence>
<evidence type="ECO:0000256" key="1">
    <source>
        <dbReference type="ARBA" id="ARBA00004141"/>
    </source>
</evidence>
<evidence type="ECO:0000256" key="5">
    <source>
        <dbReference type="ARBA" id="ARBA00022741"/>
    </source>
</evidence>
<dbReference type="InterPro" id="IPR003593">
    <property type="entry name" value="AAA+_ATPase"/>
</dbReference>
<feature type="transmembrane region" description="Helical" evidence="10">
    <location>
        <begin position="428"/>
        <end position="450"/>
    </location>
</feature>
<feature type="transmembrane region" description="Helical" evidence="10">
    <location>
        <begin position="471"/>
        <end position="498"/>
    </location>
</feature>
<evidence type="ECO:0000256" key="3">
    <source>
        <dbReference type="ARBA" id="ARBA00022448"/>
    </source>
</evidence>
<dbReference type="Pfam" id="PF00005">
    <property type="entry name" value="ABC_tran"/>
    <property type="match status" value="1"/>
</dbReference>
<evidence type="ECO:0000256" key="7">
    <source>
        <dbReference type="ARBA" id="ARBA00022989"/>
    </source>
</evidence>
<dbReference type="OrthoDB" id="66620at2759"/>
<dbReference type="GO" id="GO:0008514">
    <property type="term" value="F:organic anion transmembrane transporter activity"/>
    <property type="evidence" value="ECO:0007669"/>
    <property type="project" value="UniProtKB-ARBA"/>
</dbReference>
<dbReference type="GO" id="GO:0140359">
    <property type="term" value="F:ABC-type transporter activity"/>
    <property type="evidence" value="ECO:0007669"/>
    <property type="project" value="InterPro"/>
</dbReference>
<dbReference type="Pfam" id="PF01061">
    <property type="entry name" value="ABC2_membrane"/>
    <property type="match status" value="1"/>
</dbReference>
<evidence type="ECO:0000256" key="9">
    <source>
        <dbReference type="SAM" id="MobiDB-lite"/>
    </source>
</evidence>
<dbReference type="SMART" id="SM00382">
    <property type="entry name" value="AAA"/>
    <property type="match status" value="1"/>
</dbReference>
<keyword evidence="5" id="KW-0547">Nucleotide-binding</keyword>